<dbReference type="RefSeq" id="WP_192755100.1">
    <property type="nucleotide sequence ID" value="NZ_BAABJL010000176.1"/>
</dbReference>
<protein>
    <submittedName>
        <fullName evidence="2">UDP-N-acetylglucosamine transferase subunit ALG13</fullName>
    </submittedName>
</protein>
<name>A0A927N4K5_9ACTN</name>
<reference evidence="2" key="1">
    <citation type="submission" date="2020-10" db="EMBL/GenBank/DDBJ databases">
        <title>Sequencing the genomes of 1000 actinobacteria strains.</title>
        <authorList>
            <person name="Klenk H.-P."/>
        </authorList>
    </citation>
    <scope>NUCLEOTIDE SEQUENCE</scope>
    <source>
        <strain evidence="2">DSM 45354</strain>
    </source>
</reference>
<evidence type="ECO:0000313" key="2">
    <source>
        <dbReference type="EMBL" id="MBE1611969.1"/>
    </source>
</evidence>
<dbReference type="Proteomes" id="UP000638648">
    <property type="component" value="Unassembled WGS sequence"/>
</dbReference>
<dbReference type="EMBL" id="JADBEM010000001">
    <property type="protein sequence ID" value="MBE1611969.1"/>
    <property type="molecule type" value="Genomic_DNA"/>
</dbReference>
<dbReference type="SUPFAM" id="SSF53756">
    <property type="entry name" value="UDP-Glycosyltransferase/glycogen phosphorylase"/>
    <property type="match status" value="1"/>
</dbReference>
<dbReference type="InterPro" id="IPR007235">
    <property type="entry name" value="Glyco_trans_28_C"/>
</dbReference>
<keyword evidence="2" id="KW-0808">Transferase</keyword>
<sequence length="166" mass="18736">MRLLAMVGTDYHPFHRLVRWVDHWAMQQPGVECLIQYGTAMPPRHADGTAYAEPDQLGSWMDDAGILVCHAGPSTILEARRRGHLPIVVPRRALWGEHVDDHQERFAGRLAQSGHVLTAATQQEFDVLLDAALRDPRVVRRTDSDDDQRPDQAVRTFGALVAKLFR</sequence>
<accession>A0A927N4K5</accession>
<comment type="caution">
    <text evidence="2">The sequence shown here is derived from an EMBL/GenBank/DDBJ whole genome shotgun (WGS) entry which is preliminary data.</text>
</comment>
<feature type="domain" description="Glycosyl transferase family 28 C-terminal" evidence="1">
    <location>
        <begin position="55"/>
        <end position="122"/>
    </location>
</feature>
<dbReference type="Pfam" id="PF04101">
    <property type="entry name" value="Glyco_tran_28_C"/>
    <property type="match status" value="1"/>
</dbReference>
<evidence type="ECO:0000259" key="1">
    <source>
        <dbReference type="Pfam" id="PF04101"/>
    </source>
</evidence>
<dbReference type="AlphaFoldDB" id="A0A927N4K5"/>
<dbReference type="Gene3D" id="3.40.50.2000">
    <property type="entry name" value="Glycogen Phosphorylase B"/>
    <property type="match status" value="1"/>
</dbReference>
<gene>
    <name evidence="2" type="ORF">HEB94_008817</name>
</gene>
<evidence type="ECO:0000313" key="3">
    <source>
        <dbReference type="Proteomes" id="UP000638648"/>
    </source>
</evidence>
<dbReference type="GO" id="GO:0016758">
    <property type="term" value="F:hexosyltransferase activity"/>
    <property type="evidence" value="ECO:0007669"/>
    <property type="project" value="InterPro"/>
</dbReference>
<organism evidence="2 3">
    <name type="scientific">Actinopolymorpha pittospori</name>
    <dbReference type="NCBI Taxonomy" id="648752"/>
    <lineage>
        <taxon>Bacteria</taxon>
        <taxon>Bacillati</taxon>
        <taxon>Actinomycetota</taxon>
        <taxon>Actinomycetes</taxon>
        <taxon>Propionibacteriales</taxon>
        <taxon>Actinopolymorphaceae</taxon>
        <taxon>Actinopolymorpha</taxon>
    </lineage>
</organism>
<proteinExistence type="predicted"/>
<keyword evidence="3" id="KW-1185">Reference proteome</keyword>